<dbReference type="InterPro" id="IPR001173">
    <property type="entry name" value="Glyco_trans_2-like"/>
</dbReference>
<evidence type="ECO:0000313" key="2">
    <source>
        <dbReference type="EMBL" id="PIR76623.1"/>
    </source>
</evidence>
<feature type="domain" description="Glycosyltransferase 2-like" evidence="1">
    <location>
        <begin position="9"/>
        <end position="169"/>
    </location>
</feature>
<accession>A0A2H0TWV1</accession>
<dbReference type="SUPFAM" id="SSF53448">
    <property type="entry name" value="Nucleotide-diphospho-sugar transferases"/>
    <property type="match status" value="1"/>
</dbReference>
<evidence type="ECO:0000259" key="1">
    <source>
        <dbReference type="Pfam" id="PF00535"/>
    </source>
</evidence>
<dbReference type="PANTHER" id="PTHR22916:SF3">
    <property type="entry name" value="UDP-GLCNAC:BETAGAL BETA-1,3-N-ACETYLGLUCOSAMINYLTRANSFERASE-LIKE PROTEIN 1"/>
    <property type="match status" value="1"/>
</dbReference>
<dbReference type="EMBL" id="PFBY01000014">
    <property type="protein sequence ID" value="PIR76623.1"/>
    <property type="molecule type" value="Genomic_DNA"/>
</dbReference>
<name>A0A2H0TWV1_9BACT</name>
<dbReference type="AlphaFoldDB" id="A0A2H0TWV1"/>
<evidence type="ECO:0000313" key="3">
    <source>
        <dbReference type="Proteomes" id="UP000231530"/>
    </source>
</evidence>
<proteinExistence type="predicted"/>
<sequence>MTHAKPTITVAIPSYNKEKYIARCIESILAEKDLIDAIVLVDNCSTDKTYEIAKTYEPDITCYQNDTNIGMAGNWNKCIELCNTDWLMIVHADDEVLPGAIKEYRDILARYPSLGLISASSGYSGTNIQTKSVQGLHEKDFFNAGIEAMESSFGICSSVMVKKEAYDHLGMFIQDSLSSDGEMWIRIASKYDVGFINKPTALYRVNPESTGLTSLTNRKLKDIKRDWDLLTKQIASHYPTDESRKEYLRKSYMWAPYAYWNVLKENIKKGNILMVLQTLWLIIVTYRGLVPLVRLSSTAVKNGIKKIMPGRKKASI</sequence>
<reference evidence="3" key="1">
    <citation type="submission" date="2017-09" db="EMBL/GenBank/DDBJ databases">
        <title>Depth-based differentiation of microbial function through sediment-hosted aquifers and enrichment of novel symbionts in the deep terrestrial subsurface.</title>
        <authorList>
            <person name="Probst A.J."/>
            <person name="Ladd B."/>
            <person name="Jarett J.K."/>
            <person name="Geller-Mcgrath D.E."/>
            <person name="Sieber C.M.K."/>
            <person name="Emerson J.B."/>
            <person name="Anantharaman K."/>
            <person name="Thomas B.C."/>
            <person name="Malmstrom R."/>
            <person name="Stieglmeier M."/>
            <person name="Klingl A."/>
            <person name="Woyke T."/>
            <person name="Ryan C.M."/>
            <person name="Banfield J.F."/>
        </authorList>
    </citation>
    <scope>NUCLEOTIDE SEQUENCE [LARGE SCALE GENOMIC DNA]</scope>
</reference>
<dbReference type="Pfam" id="PF00535">
    <property type="entry name" value="Glycos_transf_2"/>
    <property type="match status" value="1"/>
</dbReference>
<dbReference type="InterPro" id="IPR029044">
    <property type="entry name" value="Nucleotide-diphossugar_trans"/>
</dbReference>
<gene>
    <name evidence="2" type="ORF">COU32_00975</name>
</gene>
<dbReference type="Proteomes" id="UP000231530">
    <property type="component" value="Unassembled WGS sequence"/>
</dbReference>
<dbReference type="GO" id="GO:0016758">
    <property type="term" value="F:hexosyltransferase activity"/>
    <property type="evidence" value="ECO:0007669"/>
    <property type="project" value="UniProtKB-ARBA"/>
</dbReference>
<protein>
    <recommendedName>
        <fullName evidence="1">Glycosyltransferase 2-like domain-containing protein</fullName>
    </recommendedName>
</protein>
<dbReference type="PANTHER" id="PTHR22916">
    <property type="entry name" value="GLYCOSYLTRANSFERASE"/>
    <property type="match status" value="1"/>
</dbReference>
<dbReference type="Gene3D" id="3.90.550.10">
    <property type="entry name" value="Spore Coat Polysaccharide Biosynthesis Protein SpsA, Chain A"/>
    <property type="match status" value="1"/>
</dbReference>
<organism evidence="2 3">
    <name type="scientific">Candidatus Magasanikbacteria bacterium CG10_big_fil_rev_8_21_14_0_10_42_10</name>
    <dbReference type="NCBI Taxonomy" id="1974649"/>
    <lineage>
        <taxon>Bacteria</taxon>
        <taxon>Candidatus Magasanikiibacteriota</taxon>
    </lineage>
</organism>
<dbReference type="CDD" id="cd00761">
    <property type="entry name" value="Glyco_tranf_GTA_type"/>
    <property type="match status" value="1"/>
</dbReference>
<comment type="caution">
    <text evidence="2">The sequence shown here is derived from an EMBL/GenBank/DDBJ whole genome shotgun (WGS) entry which is preliminary data.</text>
</comment>